<dbReference type="PANTHER" id="PTHR42783">
    <property type="entry name" value="GLUTAMATE SYNTHASE [NADPH] SMALL CHAIN"/>
    <property type="match status" value="1"/>
</dbReference>
<evidence type="ECO:0000313" key="5">
    <source>
        <dbReference type="EMBL" id="MBS1258050.1"/>
    </source>
</evidence>
<dbReference type="GO" id="GO:0051536">
    <property type="term" value="F:iron-sulfur cluster binding"/>
    <property type="evidence" value="ECO:0007669"/>
    <property type="project" value="UniProtKB-KW"/>
</dbReference>
<comment type="caution">
    <text evidence="5">The sequence shown here is derived from an EMBL/GenBank/DDBJ whole genome shotgun (WGS) entry which is preliminary data.</text>
</comment>
<gene>
    <name evidence="5" type="ORF">MAG551_01103</name>
</gene>
<evidence type="ECO:0000256" key="2">
    <source>
        <dbReference type="ARBA" id="ARBA00023004"/>
    </source>
</evidence>
<evidence type="ECO:0000256" key="1">
    <source>
        <dbReference type="ARBA" id="ARBA00022723"/>
    </source>
</evidence>
<keyword evidence="2" id="KW-0408">Iron</keyword>
<dbReference type="Proteomes" id="UP000722750">
    <property type="component" value="Unassembled WGS sequence"/>
</dbReference>
<evidence type="ECO:0000313" key="6">
    <source>
        <dbReference type="Proteomes" id="UP000722750"/>
    </source>
</evidence>
<dbReference type="PRINTS" id="PR00469">
    <property type="entry name" value="PNDRDTASEII"/>
</dbReference>
<dbReference type="Pfam" id="PF14691">
    <property type="entry name" value="Fer4_20"/>
    <property type="match status" value="1"/>
</dbReference>
<dbReference type="InterPro" id="IPR017900">
    <property type="entry name" value="4Fe4S_Fe_S_CS"/>
</dbReference>
<dbReference type="PANTHER" id="PTHR42783:SF3">
    <property type="entry name" value="GLUTAMATE SYNTHASE [NADPH] SMALL CHAIN-RELATED"/>
    <property type="match status" value="1"/>
</dbReference>
<protein>
    <submittedName>
        <fullName evidence="5">NADPH-Fe(3+) oxidoreductase subunit beta</fullName>
    </submittedName>
</protein>
<dbReference type="Gene3D" id="3.30.70.20">
    <property type="match status" value="1"/>
</dbReference>
<name>A0A941W1U9_9BACT</name>
<dbReference type="SUPFAM" id="SSF54862">
    <property type="entry name" value="4Fe-4S ferredoxins"/>
    <property type="match status" value="1"/>
</dbReference>
<dbReference type="SUPFAM" id="SSF51971">
    <property type="entry name" value="Nucleotide-binding domain"/>
    <property type="match status" value="1"/>
</dbReference>
<organism evidence="5 6">
    <name type="scientific">Candidatus Scalindua arabica</name>
    <dbReference type="NCBI Taxonomy" id="1127984"/>
    <lineage>
        <taxon>Bacteria</taxon>
        <taxon>Pseudomonadati</taxon>
        <taxon>Planctomycetota</taxon>
        <taxon>Candidatus Brocadiia</taxon>
        <taxon>Candidatus Brocadiales</taxon>
        <taxon>Candidatus Scalinduaceae</taxon>
        <taxon>Candidatus Scalindua</taxon>
    </lineage>
</organism>
<keyword evidence="3" id="KW-0411">Iron-sulfur</keyword>
<dbReference type="Gene3D" id="1.10.1060.10">
    <property type="entry name" value="Alpha-helical ferredoxin"/>
    <property type="match status" value="1"/>
</dbReference>
<dbReference type="InterPro" id="IPR023753">
    <property type="entry name" value="FAD/NAD-binding_dom"/>
</dbReference>
<dbReference type="InterPro" id="IPR028261">
    <property type="entry name" value="DPD_II"/>
</dbReference>
<dbReference type="PROSITE" id="PS51379">
    <property type="entry name" value="4FE4S_FER_2"/>
    <property type="match status" value="2"/>
</dbReference>
<dbReference type="AlphaFoldDB" id="A0A941W1U9"/>
<evidence type="ECO:0000256" key="3">
    <source>
        <dbReference type="ARBA" id="ARBA00023014"/>
    </source>
</evidence>
<dbReference type="Pfam" id="PF12838">
    <property type="entry name" value="Fer4_7"/>
    <property type="match status" value="1"/>
</dbReference>
<reference evidence="5" key="1">
    <citation type="journal article" date="2021" name="ISME J.">
        <title>Fine-scale metabolic discontinuity in a stratified prokaryote microbiome of a Red Sea deep halocline.</title>
        <authorList>
            <person name="Michoud G."/>
            <person name="Ngugi D.K."/>
            <person name="Barozzi A."/>
            <person name="Merlino G."/>
            <person name="Calleja M.L."/>
            <person name="Delgado-Huertas A."/>
            <person name="Moran X.A.G."/>
            <person name="Daffonchio D."/>
        </authorList>
    </citation>
    <scope>NUCLEOTIDE SEQUENCE</scope>
    <source>
        <strain evidence="5">SuakinDeep_MAG55_1</strain>
    </source>
</reference>
<proteinExistence type="predicted"/>
<feature type="domain" description="4Fe-4S ferredoxin-type" evidence="4">
    <location>
        <begin position="564"/>
        <end position="593"/>
    </location>
</feature>
<dbReference type="Gene3D" id="3.50.50.60">
    <property type="entry name" value="FAD/NAD(P)-binding domain"/>
    <property type="match status" value="2"/>
</dbReference>
<evidence type="ECO:0000259" key="4">
    <source>
        <dbReference type="PROSITE" id="PS51379"/>
    </source>
</evidence>
<sequence length="610" mass="67499">MEQATIPTQVERVQLDSDWLQQNIRCQHRCPAHMDVPGYIRLINQGKYLESYQLMLETNPFPAVCGYICARPCESMCKRGDFDKPVAIDNLKRFVTDHIYKNKIKVPPPIIKRREEMVAIIGAGPAGLTAANNLAGMGYKVTVFEKESQTGGMMMWAIPSYRLPREQIMFDVNNIIARGVEIRTNTPIGSPGKSISDLFEEGFKAVFIAAGAQKVRKLGIPGEDGEGVLDCLEFLKKVSLGVFRGLGKKVVVVGGGNVAMDTARTAARFFQTERYYVGYEHAEMDTARMAVRMGAQEVHVVCLESKEEMPAHEHEIDGAEEEGVILHPSKGPKRILTENNRVVGLETIDVESVFDSDGRFNPTFIESSESTISSDSVILAVGQAADTSWLDGHPEIEVTQRGTIKIDDETLATTRPGVFAGGDVAFGPRIVIEAIGNGAQAARSIDRYIRGEGLREPKKKVWVTLSDNKINAREANYDVVPRQEMSMLPAEERQVSFNMVELGLTGEQAKIESSRCLKCDLTIDVETKDCILCGRCTMVCPMGALRMVDAQDETKVYVPSVSEDGLVIKYTDKCIRCGNCKDCPVSVITMKRVLWEPNEEINKKLGNSED</sequence>
<keyword evidence="1" id="KW-0479">Metal-binding</keyword>
<feature type="domain" description="4Fe-4S ferredoxin-type" evidence="4">
    <location>
        <begin position="521"/>
        <end position="550"/>
    </location>
</feature>
<dbReference type="Pfam" id="PF07992">
    <property type="entry name" value="Pyr_redox_2"/>
    <property type="match status" value="1"/>
</dbReference>
<dbReference type="SUPFAM" id="SSF46548">
    <property type="entry name" value="alpha-helical ferredoxin"/>
    <property type="match status" value="2"/>
</dbReference>
<dbReference type="InterPro" id="IPR009051">
    <property type="entry name" value="Helical_ferredxn"/>
</dbReference>
<dbReference type="InterPro" id="IPR017896">
    <property type="entry name" value="4Fe4S_Fe-S-bd"/>
</dbReference>
<dbReference type="InterPro" id="IPR036188">
    <property type="entry name" value="FAD/NAD-bd_sf"/>
</dbReference>
<accession>A0A941W1U9</accession>
<dbReference type="GO" id="GO:0046872">
    <property type="term" value="F:metal ion binding"/>
    <property type="evidence" value="ECO:0007669"/>
    <property type="project" value="UniProtKB-KW"/>
</dbReference>
<dbReference type="EMBL" id="JAANXD010000044">
    <property type="protein sequence ID" value="MBS1258050.1"/>
    <property type="molecule type" value="Genomic_DNA"/>
</dbReference>
<dbReference type="PRINTS" id="PR00368">
    <property type="entry name" value="FADPNR"/>
</dbReference>
<dbReference type="PROSITE" id="PS00198">
    <property type="entry name" value="4FE4S_FER_1"/>
    <property type="match status" value="1"/>
</dbReference>
<dbReference type="GO" id="GO:0016491">
    <property type="term" value="F:oxidoreductase activity"/>
    <property type="evidence" value="ECO:0007669"/>
    <property type="project" value="InterPro"/>
</dbReference>